<reference evidence="1 2" key="1">
    <citation type="journal article" date="2022" name="Plant J.">
        <title>Chromosome-level genome of Camellia lanceoleosa provides a valuable resource for understanding genome evolution and self-incompatibility.</title>
        <authorList>
            <person name="Gong W."/>
            <person name="Xiao S."/>
            <person name="Wang L."/>
            <person name="Liao Z."/>
            <person name="Chang Y."/>
            <person name="Mo W."/>
            <person name="Hu G."/>
            <person name="Li W."/>
            <person name="Zhao G."/>
            <person name="Zhu H."/>
            <person name="Hu X."/>
            <person name="Ji K."/>
            <person name="Xiang X."/>
            <person name="Song Q."/>
            <person name="Yuan D."/>
            <person name="Jin S."/>
            <person name="Zhang L."/>
        </authorList>
    </citation>
    <scope>NUCLEOTIDE SEQUENCE [LARGE SCALE GENOMIC DNA]</scope>
    <source>
        <strain evidence="1">SQ_2022a</strain>
    </source>
</reference>
<proteinExistence type="predicted"/>
<keyword evidence="2" id="KW-1185">Reference proteome</keyword>
<name>A0ACC0I2A4_9ERIC</name>
<comment type="caution">
    <text evidence="1">The sequence shown here is derived from an EMBL/GenBank/DDBJ whole genome shotgun (WGS) entry which is preliminary data.</text>
</comment>
<protein>
    <submittedName>
        <fullName evidence="1">Uncharacterized protein</fullName>
    </submittedName>
</protein>
<dbReference type="Proteomes" id="UP001060215">
    <property type="component" value="Chromosome 2"/>
</dbReference>
<dbReference type="EMBL" id="CM045759">
    <property type="protein sequence ID" value="KAI8018867.1"/>
    <property type="molecule type" value="Genomic_DNA"/>
</dbReference>
<evidence type="ECO:0000313" key="2">
    <source>
        <dbReference type="Proteomes" id="UP001060215"/>
    </source>
</evidence>
<gene>
    <name evidence="1" type="ORF">LOK49_LG04G01560</name>
</gene>
<evidence type="ECO:0000313" key="1">
    <source>
        <dbReference type="EMBL" id="KAI8018867.1"/>
    </source>
</evidence>
<accession>A0ACC0I2A4</accession>
<sequence length="103" mass="11492">MLIGLVRPNKKLSWWWWQESHWSYHGDGGRARGVIRSEGKESLETESLDGKESLETESYDEKEKQEEDSDDQSSPRGVLEIPISGSDSDNSSCGTSATCIGEI</sequence>
<organism evidence="1 2">
    <name type="scientific">Camellia lanceoleosa</name>
    <dbReference type="NCBI Taxonomy" id="1840588"/>
    <lineage>
        <taxon>Eukaryota</taxon>
        <taxon>Viridiplantae</taxon>
        <taxon>Streptophyta</taxon>
        <taxon>Embryophyta</taxon>
        <taxon>Tracheophyta</taxon>
        <taxon>Spermatophyta</taxon>
        <taxon>Magnoliopsida</taxon>
        <taxon>eudicotyledons</taxon>
        <taxon>Gunneridae</taxon>
        <taxon>Pentapetalae</taxon>
        <taxon>asterids</taxon>
        <taxon>Ericales</taxon>
        <taxon>Theaceae</taxon>
        <taxon>Camellia</taxon>
    </lineage>
</organism>